<evidence type="ECO:0000313" key="2">
    <source>
        <dbReference type="Proteomes" id="UP000676409"/>
    </source>
</evidence>
<dbReference type="EMBL" id="CP073078">
    <property type="protein sequence ID" value="QUD88530.1"/>
    <property type="molecule type" value="Genomic_DNA"/>
</dbReference>
<gene>
    <name evidence="1" type="ORF">KCG34_01145</name>
</gene>
<dbReference type="AlphaFoldDB" id="A0A975IV88"/>
<name>A0A975IV88_9CAUL</name>
<keyword evidence="2" id="KW-1185">Reference proteome</keyword>
<proteinExistence type="predicted"/>
<reference evidence="1" key="1">
    <citation type="submission" date="2021-04" db="EMBL/GenBank/DDBJ databases">
        <title>The complete genome sequence of Caulobacter sp. S6.</title>
        <authorList>
            <person name="Tang Y."/>
            <person name="Ouyang W."/>
            <person name="Liu Q."/>
            <person name="Huang B."/>
            <person name="Guo Z."/>
            <person name="Lei P."/>
        </authorList>
    </citation>
    <scope>NUCLEOTIDE SEQUENCE</scope>
    <source>
        <strain evidence="1">S6</strain>
    </source>
</reference>
<accession>A0A975IV88</accession>
<protein>
    <submittedName>
        <fullName evidence="1">Uncharacterized protein</fullName>
    </submittedName>
</protein>
<dbReference type="KEGG" id="caul:KCG34_01145"/>
<evidence type="ECO:0000313" key="1">
    <source>
        <dbReference type="EMBL" id="QUD88530.1"/>
    </source>
</evidence>
<dbReference type="RefSeq" id="WP_211938580.1">
    <property type="nucleotide sequence ID" value="NZ_CP073078.1"/>
</dbReference>
<sequence length="79" mass="8793">MVTGSKEYDVYVLIRHRSFWHWIFWWLKPSYEIVLGQDFASAESAARSAQLKVNAAGGHAIGIAADALVCCKEQQPVIG</sequence>
<organism evidence="1 2">
    <name type="scientific">Phenylobacterium montanum</name>
    <dbReference type="NCBI Taxonomy" id="2823693"/>
    <lineage>
        <taxon>Bacteria</taxon>
        <taxon>Pseudomonadati</taxon>
        <taxon>Pseudomonadota</taxon>
        <taxon>Alphaproteobacteria</taxon>
        <taxon>Caulobacterales</taxon>
        <taxon>Caulobacteraceae</taxon>
        <taxon>Phenylobacterium</taxon>
    </lineage>
</organism>
<dbReference type="Proteomes" id="UP000676409">
    <property type="component" value="Chromosome"/>
</dbReference>